<dbReference type="SMART" id="SM00355">
    <property type="entry name" value="ZnF_C2H2"/>
    <property type="match status" value="4"/>
</dbReference>
<feature type="domain" description="C2H2-type" evidence="4">
    <location>
        <begin position="772"/>
        <end position="799"/>
    </location>
</feature>
<dbReference type="Gene3D" id="3.40.50.300">
    <property type="entry name" value="P-loop containing nucleotide triphosphate hydrolases"/>
    <property type="match status" value="1"/>
</dbReference>
<dbReference type="AlphaFoldDB" id="A0AAD6ECC9"/>
<feature type="region of interest" description="Disordered" evidence="3">
    <location>
        <begin position="743"/>
        <end position="767"/>
    </location>
</feature>
<reference evidence="5" key="2">
    <citation type="submission" date="2023-01" db="EMBL/GenBank/DDBJ databases">
        <authorList>
            <person name="Petersen C."/>
        </authorList>
    </citation>
    <scope>NUCLEOTIDE SEQUENCE</scope>
    <source>
        <strain evidence="5">IBT 12815</strain>
    </source>
</reference>
<evidence type="ECO:0000256" key="1">
    <source>
        <dbReference type="ARBA" id="ARBA00022737"/>
    </source>
</evidence>
<evidence type="ECO:0000259" key="4">
    <source>
        <dbReference type="PROSITE" id="PS50157"/>
    </source>
</evidence>
<dbReference type="Gene3D" id="3.30.160.60">
    <property type="entry name" value="Classic Zinc Finger"/>
    <property type="match status" value="1"/>
</dbReference>
<dbReference type="RefSeq" id="XP_056755829.1">
    <property type="nucleotide sequence ID" value="XM_056896081.1"/>
</dbReference>
<dbReference type="PROSITE" id="PS50157">
    <property type="entry name" value="ZINC_FINGER_C2H2_2"/>
    <property type="match status" value="1"/>
</dbReference>
<keyword evidence="1" id="KW-0677">Repeat</keyword>
<reference evidence="5" key="1">
    <citation type="journal article" date="2023" name="IMA Fungus">
        <title>Comparative genomic study of the Penicillium genus elucidates a diverse pangenome and 15 lateral gene transfer events.</title>
        <authorList>
            <person name="Petersen C."/>
            <person name="Sorensen T."/>
            <person name="Nielsen M.R."/>
            <person name="Sondergaard T.E."/>
            <person name="Sorensen J.L."/>
            <person name="Fitzpatrick D.A."/>
            <person name="Frisvad J.C."/>
            <person name="Nielsen K.L."/>
        </authorList>
    </citation>
    <scope>NUCLEOTIDE SEQUENCE</scope>
    <source>
        <strain evidence="5">IBT 12815</strain>
    </source>
</reference>
<gene>
    <name evidence="5" type="ORF">N7537_005024</name>
</gene>
<dbReference type="InterPro" id="IPR056884">
    <property type="entry name" value="NPHP3-like_N"/>
</dbReference>
<dbReference type="Proteomes" id="UP001213799">
    <property type="component" value="Unassembled WGS sequence"/>
</dbReference>
<evidence type="ECO:0000313" key="5">
    <source>
        <dbReference type="EMBL" id="KAJ5608405.1"/>
    </source>
</evidence>
<dbReference type="PANTHER" id="PTHR10039">
    <property type="entry name" value="AMELOGENIN"/>
    <property type="match status" value="1"/>
</dbReference>
<dbReference type="GeneID" id="81586323"/>
<protein>
    <recommendedName>
        <fullName evidence="4">C2H2-type domain-containing protein</fullName>
    </recommendedName>
</protein>
<feature type="compositionally biased region" description="Polar residues" evidence="3">
    <location>
        <begin position="744"/>
        <end position="753"/>
    </location>
</feature>
<proteinExistence type="predicted"/>
<dbReference type="GO" id="GO:0008270">
    <property type="term" value="F:zinc ion binding"/>
    <property type="evidence" value="ECO:0007669"/>
    <property type="project" value="UniProtKB-KW"/>
</dbReference>
<evidence type="ECO:0000256" key="3">
    <source>
        <dbReference type="SAM" id="MobiDB-lite"/>
    </source>
</evidence>
<dbReference type="EMBL" id="JAQJAE010000002">
    <property type="protein sequence ID" value="KAJ5608405.1"/>
    <property type="molecule type" value="Genomic_DNA"/>
</dbReference>
<dbReference type="PANTHER" id="PTHR10039:SF14">
    <property type="entry name" value="NACHT DOMAIN-CONTAINING PROTEIN"/>
    <property type="match status" value="1"/>
</dbReference>
<dbReference type="InterPro" id="IPR036236">
    <property type="entry name" value="Znf_C2H2_sf"/>
</dbReference>
<keyword evidence="2" id="KW-0479">Metal-binding</keyword>
<evidence type="ECO:0000256" key="2">
    <source>
        <dbReference type="PROSITE-ProRule" id="PRU00042"/>
    </source>
</evidence>
<evidence type="ECO:0000313" key="6">
    <source>
        <dbReference type="Proteomes" id="UP001213799"/>
    </source>
</evidence>
<comment type="caution">
    <text evidence="5">The sequence shown here is derived from an EMBL/GenBank/DDBJ whole genome shotgun (WGS) entry which is preliminary data.</text>
</comment>
<keyword evidence="2" id="KW-0863">Zinc-finger</keyword>
<dbReference type="InterPro" id="IPR056125">
    <property type="entry name" value="DUF7708"/>
</dbReference>
<organism evidence="5 6">
    <name type="scientific">Penicillium hordei</name>
    <dbReference type="NCBI Taxonomy" id="40994"/>
    <lineage>
        <taxon>Eukaryota</taxon>
        <taxon>Fungi</taxon>
        <taxon>Dikarya</taxon>
        <taxon>Ascomycota</taxon>
        <taxon>Pezizomycotina</taxon>
        <taxon>Eurotiomycetes</taxon>
        <taxon>Eurotiomycetidae</taxon>
        <taxon>Eurotiales</taxon>
        <taxon>Aspergillaceae</taxon>
        <taxon>Penicillium</taxon>
    </lineage>
</organism>
<dbReference type="Pfam" id="PF24809">
    <property type="entry name" value="DUF7708"/>
    <property type="match status" value="1"/>
</dbReference>
<keyword evidence="6" id="KW-1185">Reference proteome</keyword>
<accession>A0AAD6ECC9</accession>
<dbReference type="SUPFAM" id="SSF57667">
    <property type="entry name" value="beta-beta-alpha zinc fingers"/>
    <property type="match status" value="1"/>
</dbReference>
<sequence>MNQFGKVVEIADTFENAFSEVLDTYEYIGENLPLLLQYQELFRTNPHMIKVLSLMYEDILKFHRIAIQYFQQRLWKQLWHATWKTQQSRFSNIISGMARYRALIESQAGLVQIADSQESHRLVDDWHNAEVQYESLRRSRTVFNWLRAPDVDGNQYNLTQTRANNPGTGSWLLDNQAFKDWFDPNYPKIPPLLWLNGIPGAGKTVLASLTIEEARKLTPKPTVLFFYCKHGDPERNSFLALARSLLAQILERDQNLLLYFYQECCDSKEAVLTSSEKVTKLLEFAFKNCKIAYIIIDGVDECERDQRKSIAQWFRTLVESLPITEPWRLRCLFTSQNDSLACKNFDEIASLTIGPDDIKNDLQGFCRREADQLRASLYISEDMTDSIAAMVAQQAGGMFLLAKLIWLNLSAQTTIVGQEQELDPNIFPSGVNDAFLVNEGFVDPLQQGIRMATRCINYLNFPLFVNTPLEHNIRRGDYGFMEYSIIHWVRHLEGAIAEANRRIERTKAEATGPRQSTPEELDALKHYKALCEEDYPGIMALLAESLGVFVDLHWSPPQKYLEVSARNKKRLQVFQDATFYEQLEQIVVSTKKQLHSFGQLKQEGFALNLFNLVGDVRETRRLKRTWYRNMGTILFRCPHFSCQFFFSGFPSSEKRDEHISRHNRAWRCSDEKCTGFTFGFVSEISLKRHMRDAHPDASQSQDFPSDRDIELSLRQRTPMMQATPQRAPEVQNAQAVQATPDITVHTQEPSSSDSEPEVRPTKRTKTREKQDFECPHCAKVFKRLFNLKSRLLTHGGSSVFKRFSRKNDCNRHKKIHSGEKDWVCEGCLVSFVRADMLKNHHRAPIGQACLAKIKARDRVLCLECGSLM</sequence>
<dbReference type="SUPFAM" id="SSF52540">
    <property type="entry name" value="P-loop containing nucleoside triphosphate hydrolases"/>
    <property type="match status" value="1"/>
</dbReference>
<dbReference type="InterPro" id="IPR027417">
    <property type="entry name" value="P-loop_NTPase"/>
</dbReference>
<keyword evidence="2" id="KW-0862">Zinc</keyword>
<dbReference type="Pfam" id="PF24883">
    <property type="entry name" value="NPHP3_N"/>
    <property type="match status" value="1"/>
</dbReference>
<name>A0AAD6ECC9_9EURO</name>
<dbReference type="InterPro" id="IPR013087">
    <property type="entry name" value="Znf_C2H2_type"/>
</dbReference>